<accession>A0A0K2TRB1</accession>
<sequence length="13" mass="1555">MAFHRMLKNNGVH</sequence>
<protein>
    <submittedName>
        <fullName evidence="1">Uncharacterized protein</fullName>
    </submittedName>
</protein>
<organism evidence="1">
    <name type="scientific">Lepeophtheirus salmonis</name>
    <name type="common">Salmon louse</name>
    <name type="synonym">Caligus salmonis</name>
    <dbReference type="NCBI Taxonomy" id="72036"/>
    <lineage>
        <taxon>Eukaryota</taxon>
        <taxon>Metazoa</taxon>
        <taxon>Ecdysozoa</taxon>
        <taxon>Arthropoda</taxon>
        <taxon>Crustacea</taxon>
        <taxon>Multicrustacea</taxon>
        <taxon>Hexanauplia</taxon>
        <taxon>Copepoda</taxon>
        <taxon>Siphonostomatoida</taxon>
        <taxon>Caligidae</taxon>
        <taxon>Lepeophtheirus</taxon>
    </lineage>
</organism>
<dbReference type="EMBL" id="HACA01011207">
    <property type="protein sequence ID" value="CDW28568.1"/>
    <property type="molecule type" value="Transcribed_RNA"/>
</dbReference>
<evidence type="ECO:0000313" key="1">
    <source>
        <dbReference type="EMBL" id="CDW28568.1"/>
    </source>
</evidence>
<reference evidence="1" key="1">
    <citation type="submission" date="2014-05" db="EMBL/GenBank/DDBJ databases">
        <authorList>
            <person name="Chronopoulou M."/>
        </authorList>
    </citation>
    <scope>NUCLEOTIDE SEQUENCE</scope>
    <source>
        <tissue evidence="1">Whole organism</tissue>
    </source>
</reference>
<name>A0A0K2TRB1_LEPSM</name>
<proteinExistence type="predicted"/>